<gene>
    <name evidence="1" type="ORF">SAMN02744124_03515</name>
</gene>
<comment type="caution">
    <text evidence="1">The sequence shown here is derived from an EMBL/GenBank/DDBJ whole genome shotgun (WGS) entry which is preliminary data.</text>
</comment>
<organism evidence="1 2">
    <name type="scientific">Paenibacillus barengoltzii J12</name>
    <dbReference type="NCBI Taxonomy" id="935846"/>
    <lineage>
        <taxon>Bacteria</taxon>
        <taxon>Bacillati</taxon>
        <taxon>Bacillota</taxon>
        <taxon>Bacilli</taxon>
        <taxon>Bacillales</taxon>
        <taxon>Paenibacillaceae</taxon>
        <taxon>Paenibacillus</taxon>
    </lineage>
</organism>
<name>A0ABY1M191_9BACL</name>
<evidence type="ECO:0000313" key="1">
    <source>
        <dbReference type="EMBL" id="SMF53482.1"/>
    </source>
</evidence>
<dbReference type="Proteomes" id="UP000192939">
    <property type="component" value="Unassembled WGS sequence"/>
</dbReference>
<accession>A0ABY1M191</accession>
<keyword evidence="2" id="KW-1185">Reference proteome</keyword>
<dbReference type="EMBL" id="FXAE01000045">
    <property type="protein sequence ID" value="SMF53482.1"/>
    <property type="molecule type" value="Genomic_DNA"/>
</dbReference>
<evidence type="ECO:0000313" key="2">
    <source>
        <dbReference type="Proteomes" id="UP000192939"/>
    </source>
</evidence>
<reference evidence="1 2" key="1">
    <citation type="submission" date="2017-04" db="EMBL/GenBank/DDBJ databases">
        <authorList>
            <person name="Varghese N."/>
            <person name="Submissions S."/>
        </authorList>
    </citation>
    <scope>NUCLEOTIDE SEQUENCE [LARGE SCALE GENOMIC DNA]</scope>
    <source>
        <strain evidence="1 2">J12</strain>
    </source>
</reference>
<sequence>MGAFVAYREVAKSLEQDSVVSKPLHLENYEVLNVMDGGDLANMLSMNDILIDDIITLKPKYETAVKSAEVDATLFPNPNLLVVKENTSFSGARKLLM</sequence>
<protein>
    <submittedName>
        <fullName evidence="1">Uncharacterized protein</fullName>
    </submittedName>
</protein>
<proteinExistence type="predicted"/>